<comment type="pathway">
    <text evidence="1">Metabolic intermediate biosynthesis; chorismate biosynthesis; chorismate from D-erythrose 4-phosphate and phosphoenolpyruvate: step 6/7.</text>
</comment>
<evidence type="ECO:0000313" key="10">
    <source>
        <dbReference type="EMBL" id="CAB4868950.1"/>
    </source>
</evidence>
<keyword evidence="7" id="KW-0057">Aromatic amino acid biosynthesis</keyword>
<dbReference type="InterPro" id="IPR001986">
    <property type="entry name" value="Enolpyruvate_Tfrase_dom"/>
</dbReference>
<evidence type="ECO:0000256" key="4">
    <source>
        <dbReference type="ARBA" id="ARBA00022490"/>
    </source>
</evidence>
<dbReference type="GO" id="GO:0009073">
    <property type="term" value="P:aromatic amino acid family biosynthetic process"/>
    <property type="evidence" value="ECO:0007669"/>
    <property type="project" value="UniProtKB-KW"/>
</dbReference>
<dbReference type="Gene3D" id="3.65.10.10">
    <property type="entry name" value="Enolpyruvate transferase domain"/>
    <property type="match status" value="2"/>
</dbReference>
<comment type="similarity">
    <text evidence="2">Belongs to the EPSP synthase family.</text>
</comment>
<evidence type="ECO:0000259" key="9">
    <source>
        <dbReference type="Pfam" id="PF00275"/>
    </source>
</evidence>
<evidence type="ECO:0000256" key="1">
    <source>
        <dbReference type="ARBA" id="ARBA00004811"/>
    </source>
</evidence>
<proteinExistence type="inferred from homology"/>
<dbReference type="PANTHER" id="PTHR21090">
    <property type="entry name" value="AROM/DEHYDROQUINATE SYNTHASE"/>
    <property type="match status" value="1"/>
</dbReference>
<dbReference type="PROSITE" id="PS00885">
    <property type="entry name" value="EPSP_SYNTHASE_2"/>
    <property type="match status" value="1"/>
</dbReference>
<dbReference type="CDD" id="cd01556">
    <property type="entry name" value="EPSP_synthase"/>
    <property type="match status" value="1"/>
</dbReference>
<dbReference type="InterPro" id="IPR036968">
    <property type="entry name" value="Enolpyruvate_Tfrase_sf"/>
</dbReference>
<dbReference type="PANTHER" id="PTHR21090:SF5">
    <property type="entry name" value="PENTAFUNCTIONAL AROM POLYPEPTIDE"/>
    <property type="match status" value="1"/>
</dbReference>
<evidence type="ECO:0000256" key="2">
    <source>
        <dbReference type="ARBA" id="ARBA00009948"/>
    </source>
</evidence>
<dbReference type="AlphaFoldDB" id="A0A6J7DH65"/>
<evidence type="ECO:0000256" key="5">
    <source>
        <dbReference type="ARBA" id="ARBA00022605"/>
    </source>
</evidence>
<reference evidence="10" key="1">
    <citation type="submission" date="2020-05" db="EMBL/GenBank/DDBJ databases">
        <authorList>
            <person name="Chiriac C."/>
            <person name="Salcher M."/>
            <person name="Ghai R."/>
            <person name="Kavagutti S V."/>
        </authorList>
    </citation>
    <scope>NUCLEOTIDE SEQUENCE</scope>
</reference>
<sequence>MRASVQVPGSKSATNRALILAALADGPSTIYEALDARDTRLMIGALESLGVRCTATASSSPGNIDIAVEPAGLRSERPRASVDVGLAGTVMRFVPPMAALAVGDVTFDGDEGARARPMATILDALRSLGVGIDGDTSLPFIVQATGRVTGGEISIDASSSSQFVSALLLSGARFDQGVAIRHTGASVPSQPHIDMTIDMLAEHGVEVDATEPNTWRIAPQVIRTIDRTIEPDLSNAAPFLAAAIVTKGSVTVAGWPARTTQPGDSLRDLLAQMGAVISLDAGGLTVAMHDDIRGIDVDLHDVGELTPTIAALAALATTPSHLHGIAHLRGHETDRLKALVHEINHLGGDAVETPDGLRINPMMLHSGRFGTYHDHRMATAAAIIGLRVHGIAVENIETTAKTLPGFADRWSALVATGTPS</sequence>
<dbReference type="PIRSF" id="PIRSF000505">
    <property type="entry name" value="EPSPS"/>
    <property type="match status" value="1"/>
</dbReference>
<evidence type="ECO:0000256" key="8">
    <source>
        <dbReference type="ARBA" id="ARBA00044633"/>
    </source>
</evidence>
<dbReference type="PROSITE" id="PS00104">
    <property type="entry name" value="EPSP_SYNTHASE_1"/>
    <property type="match status" value="1"/>
</dbReference>
<evidence type="ECO:0000256" key="6">
    <source>
        <dbReference type="ARBA" id="ARBA00022679"/>
    </source>
</evidence>
<comment type="catalytic activity">
    <reaction evidence="8">
        <text>3-phosphoshikimate + phosphoenolpyruvate = 5-O-(1-carboxyvinyl)-3-phosphoshikimate + phosphate</text>
        <dbReference type="Rhea" id="RHEA:21256"/>
        <dbReference type="ChEBI" id="CHEBI:43474"/>
        <dbReference type="ChEBI" id="CHEBI:57701"/>
        <dbReference type="ChEBI" id="CHEBI:58702"/>
        <dbReference type="ChEBI" id="CHEBI:145989"/>
        <dbReference type="EC" id="2.5.1.19"/>
    </reaction>
    <physiologicalReaction direction="left-to-right" evidence="8">
        <dbReference type="Rhea" id="RHEA:21257"/>
    </physiologicalReaction>
</comment>
<dbReference type="NCBIfam" id="TIGR01356">
    <property type="entry name" value="aroA"/>
    <property type="match status" value="1"/>
</dbReference>
<dbReference type="EC" id="2.5.1.19" evidence="3"/>
<keyword evidence="5" id="KW-0028">Amino-acid biosynthesis</keyword>
<dbReference type="InterPro" id="IPR013792">
    <property type="entry name" value="RNA3'P_cycl/enolpyr_Trfase_a/b"/>
</dbReference>
<dbReference type="SUPFAM" id="SSF55205">
    <property type="entry name" value="EPT/RTPC-like"/>
    <property type="match status" value="1"/>
</dbReference>
<name>A0A6J7DH65_9ZZZZ</name>
<dbReference type="GO" id="GO:0009423">
    <property type="term" value="P:chorismate biosynthetic process"/>
    <property type="evidence" value="ECO:0007669"/>
    <property type="project" value="UniProtKB-UniPathway"/>
</dbReference>
<dbReference type="FunFam" id="3.65.10.10:FF:000010">
    <property type="entry name" value="3-phosphoshikimate 1-carboxyvinyltransferase"/>
    <property type="match status" value="1"/>
</dbReference>
<dbReference type="InterPro" id="IPR023193">
    <property type="entry name" value="EPSP_synthase_CS"/>
</dbReference>
<feature type="domain" description="Enolpyruvate transferase" evidence="9">
    <location>
        <begin position="2"/>
        <end position="410"/>
    </location>
</feature>
<gene>
    <name evidence="10" type="ORF">UFOPK3402_00590</name>
</gene>
<dbReference type="UniPathway" id="UPA00053">
    <property type="reaction ID" value="UER00089"/>
</dbReference>
<dbReference type="HAMAP" id="MF_00210">
    <property type="entry name" value="EPSP_synth"/>
    <property type="match status" value="1"/>
</dbReference>
<keyword evidence="6" id="KW-0808">Transferase</keyword>
<dbReference type="InterPro" id="IPR006264">
    <property type="entry name" value="EPSP_synthase"/>
</dbReference>
<dbReference type="GO" id="GO:0008652">
    <property type="term" value="P:amino acid biosynthetic process"/>
    <property type="evidence" value="ECO:0007669"/>
    <property type="project" value="UniProtKB-KW"/>
</dbReference>
<evidence type="ECO:0000256" key="3">
    <source>
        <dbReference type="ARBA" id="ARBA00012450"/>
    </source>
</evidence>
<evidence type="ECO:0000256" key="7">
    <source>
        <dbReference type="ARBA" id="ARBA00023141"/>
    </source>
</evidence>
<protein>
    <recommendedName>
        <fullName evidence="3">3-phosphoshikimate 1-carboxyvinyltransferase</fullName>
        <ecNumber evidence="3">2.5.1.19</ecNumber>
    </recommendedName>
</protein>
<dbReference type="GO" id="GO:0003866">
    <property type="term" value="F:3-phosphoshikimate 1-carboxyvinyltransferase activity"/>
    <property type="evidence" value="ECO:0007669"/>
    <property type="project" value="UniProtKB-EC"/>
</dbReference>
<dbReference type="Pfam" id="PF00275">
    <property type="entry name" value="EPSP_synthase"/>
    <property type="match status" value="1"/>
</dbReference>
<organism evidence="10">
    <name type="scientific">freshwater metagenome</name>
    <dbReference type="NCBI Taxonomy" id="449393"/>
    <lineage>
        <taxon>unclassified sequences</taxon>
        <taxon>metagenomes</taxon>
        <taxon>ecological metagenomes</taxon>
    </lineage>
</organism>
<dbReference type="EMBL" id="CAFBLS010000053">
    <property type="protein sequence ID" value="CAB4868950.1"/>
    <property type="molecule type" value="Genomic_DNA"/>
</dbReference>
<keyword evidence="4" id="KW-0963">Cytoplasm</keyword>
<dbReference type="FunFam" id="3.65.10.10:FF:000011">
    <property type="entry name" value="3-phosphoshikimate 1-carboxyvinyltransferase"/>
    <property type="match status" value="1"/>
</dbReference>
<accession>A0A6J7DH65</accession>